<dbReference type="PANTHER" id="PTHR11614">
    <property type="entry name" value="PHOSPHOLIPASE-RELATED"/>
    <property type="match status" value="1"/>
</dbReference>
<dbReference type="GO" id="GO:0016787">
    <property type="term" value="F:hydrolase activity"/>
    <property type="evidence" value="ECO:0007669"/>
    <property type="project" value="UniProtKB-KW"/>
</dbReference>
<accession>A0A7T0LMC9</accession>
<dbReference type="EMBL" id="CP063989">
    <property type="protein sequence ID" value="QPL06287.1"/>
    <property type="molecule type" value="Genomic_DNA"/>
</dbReference>
<keyword evidence="3" id="KW-1185">Reference proteome</keyword>
<dbReference type="KEGG" id="arep:ID810_05140"/>
<keyword evidence="2" id="KW-0378">Hydrolase</keyword>
<dbReference type="Gene3D" id="3.40.50.1820">
    <property type="entry name" value="alpha/beta hydrolase"/>
    <property type="match status" value="1"/>
</dbReference>
<dbReference type="InterPro" id="IPR022742">
    <property type="entry name" value="Hydrolase_4"/>
</dbReference>
<dbReference type="Proteomes" id="UP000594637">
    <property type="component" value="Chromosome"/>
</dbReference>
<dbReference type="SUPFAM" id="SSF53474">
    <property type="entry name" value="alpha/beta-Hydrolases"/>
    <property type="match status" value="1"/>
</dbReference>
<dbReference type="InterPro" id="IPR051044">
    <property type="entry name" value="MAG_DAG_Lipase"/>
</dbReference>
<proteinExistence type="predicted"/>
<evidence type="ECO:0000313" key="3">
    <source>
        <dbReference type="Proteomes" id="UP000594637"/>
    </source>
</evidence>
<dbReference type="InterPro" id="IPR029058">
    <property type="entry name" value="AB_hydrolase_fold"/>
</dbReference>
<protein>
    <submittedName>
        <fullName evidence="2">Alpha/beta hydrolase</fullName>
    </submittedName>
</protein>
<feature type="domain" description="Serine aminopeptidase S33" evidence="1">
    <location>
        <begin position="28"/>
        <end position="295"/>
    </location>
</feature>
<dbReference type="RefSeq" id="WP_166857777.1">
    <property type="nucleotide sequence ID" value="NZ_CP063989.1"/>
</dbReference>
<organism evidence="2 3">
    <name type="scientific">Actinomyces respiraculi</name>
    <dbReference type="NCBI Taxonomy" id="2744574"/>
    <lineage>
        <taxon>Bacteria</taxon>
        <taxon>Bacillati</taxon>
        <taxon>Actinomycetota</taxon>
        <taxon>Actinomycetes</taxon>
        <taxon>Actinomycetales</taxon>
        <taxon>Actinomycetaceae</taxon>
        <taxon>Actinomyces</taxon>
    </lineage>
</organism>
<evidence type="ECO:0000313" key="2">
    <source>
        <dbReference type="EMBL" id="QPL06287.1"/>
    </source>
</evidence>
<dbReference type="Pfam" id="PF12146">
    <property type="entry name" value="Hydrolase_4"/>
    <property type="match status" value="1"/>
</dbReference>
<name>A0A7T0LMC9_9ACTO</name>
<reference evidence="2 3" key="1">
    <citation type="submission" date="2020-11" db="EMBL/GenBank/DDBJ databases">
        <title>Actinomyces sp. ZJ750.</title>
        <authorList>
            <person name="Zhou J."/>
        </authorList>
    </citation>
    <scope>NUCLEOTIDE SEQUENCE [LARGE SCALE GENOMIC DNA]</scope>
    <source>
        <strain evidence="2 3">ZJ750</strain>
    </source>
</reference>
<dbReference type="AlphaFoldDB" id="A0A7T0LMC9"/>
<gene>
    <name evidence="2" type="ORF">ID810_05140</name>
</gene>
<evidence type="ECO:0000259" key="1">
    <source>
        <dbReference type="Pfam" id="PF12146"/>
    </source>
</evidence>
<sequence>MALYEVPFASANGRDEIKAWIYTPATIRPRGIVQLVHGLGEHSRRYLHLIATLLEHGYVVAADDHAGHGATAMASGIWQDAGEHGDKVVVEDERRLREIVTERFPDLPYILFGHSWGSMIARALSATHPEGLAGAIYCGPVAHMRGLEDPAVEQALDTAIAERGGEALDTDGLSALMFVGVNERYGDGVPPTAWVALDEGVVADHAIDPYNNFGAPMTLRFAKSFCTLYRRCNGTAWAESMPTDLPVLILAGDQDPVGNYGEGAYALANDLWAAGLRDVRTRVWTGVRHEVHNEPTTRAEVETEVLAFVGRFAREG</sequence>